<dbReference type="InterPro" id="IPR000760">
    <property type="entry name" value="Inositol_monophosphatase-like"/>
</dbReference>
<name>A0ABU8XT25_9PROT</name>
<dbReference type="InterPro" id="IPR033942">
    <property type="entry name" value="IMPase"/>
</dbReference>
<dbReference type="InterPro" id="IPR020583">
    <property type="entry name" value="Inositol_monoP_metal-BS"/>
</dbReference>
<dbReference type="RefSeq" id="WP_418160218.1">
    <property type="nucleotide sequence ID" value="NZ_JBBLZC010000014.1"/>
</dbReference>
<protein>
    <recommendedName>
        <fullName evidence="7">Inositol-1-monophosphatase</fullName>
        <ecNumber evidence="7">3.1.3.25</ecNumber>
    </recommendedName>
</protein>
<dbReference type="InterPro" id="IPR022337">
    <property type="entry name" value="Inositol_monophosphatase_SuhB"/>
</dbReference>
<comment type="cofactor">
    <cofactor evidence="2 7">
        <name>Mg(2+)</name>
        <dbReference type="ChEBI" id="CHEBI:18420"/>
    </cofactor>
</comment>
<dbReference type="Gene3D" id="3.40.190.80">
    <property type="match status" value="1"/>
</dbReference>
<evidence type="ECO:0000256" key="2">
    <source>
        <dbReference type="ARBA" id="ARBA00001946"/>
    </source>
</evidence>
<evidence type="ECO:0000313" key="8">
    <source>
        <dbReference type="EMBL" id="MEK0084368.1"/>
    </source>
</evidence>
<dbReference type="GO" id="GO:0016787">
    <property type="term" value="F:hydrolase activity"/>
    <property type="evidence" value="ECO:0007669"/>
    <property type="project" value="UniProtKB-KW"/>
</dbReference>
<comment type="caution">
    <text evidence="8">The sequence shown here is derived from an EMBL/GenBank/DDBJ whole genome shotgun (WGS) entry which is preliminary data.</text>
</comment>
<sequence>MPRSANIEIMIRAATRAARSLARDFGEVEQLQVSIKGPGDFVSAADRRAEQIIREELKRGRPDYGFLMEESGAEVGRSPHNRWIVDPLDGTTNFLHGLPHWAISIALEQHGELTAGIIFDPLRNELFTAERGGGAYLNDRRIRVSRRSDMRTALIGCGLPIQNWKAREKGFTRQMDRVADECGGLRRLGVCSLDLAYVAAGRQDGFWEYGVQPWDIAAGILMIREAGGRVGRLEGDEDLLAEGTIVAGNPDIYDRLRATLLEVTPV</sequence>
<gene>
    <name evidence="8" type="ORF">U1T56_14520</name>
</gene>
<reference evidence="8 9" key="1">
    <citation type="submission" date="2024-01" db="EMBL/GenBank/DDBJ databases">
        <title>Multi-omics insights into the function and evolution of sodium benzoate biodegradation pathways in Benzoatithermus flavus gen. nov., sp. nov. from hot spring.</title>
        <authorList>
            <person name="Hu C.-J."/>
            <person name="Li W.-J."/>
        </authorList>
    </citation>
    <scope>NUCLEOTIDE SEQUENCE [LARGE SCALE GENOMIC DNA]</scope>
    <source>
        <strain evidence="8 9">SYSU G07066</strain>
    </source>
</reference>
<dbReference type="PANTHER" id="PTHR20854:SF4">
    <property type="entry name" value="INOSITOL-1-MONOPHOSPHATASE-RELATED"/>
    <property type="match status" value="1"/>
</dbReference>
<evidence type="ECO:0000256" key="4">
    <source>
        <dbReference type="ARBA" id="ARBA00022723"/>
    </source>
</evidence>
<dbReference type="PRINTS" id="PR01959">
    <property type="entry name" value="SBIMPHPHTASE"/>
</dbReference>
<dbReference type="CDD" id="cd01639">
    <property type="entry name" value="IMPase"/>
    <property type="match status" value="1"/>
</dbReference>
<dbReference type="PRINTS" id="PR00377">
    <property type="entry name" value="IMPHPHTASES"/>
</dbReference>
<keyword evidence="9" id="KW-1185">Reference proteome</keyword>
<keyword evidence="6 7" id="KW-0460">Magnesium</keyword>
<keyword evidence="4 7" id="KW-0479">Metal-binding</keyword>
<dbReference type="Gene3D" id="3.30.540.10">
    <property type="entry name" value="Fructose-1,6-Bisphosphatase, subunit A, domain 1"/>
    <property type="match status" value="1"/>
</dbReference>
<dbReference type="InterPro" id="IPR020550">
    <property type="entry name" value="Inositol_monophosphatase_CS"/>
</dbReference>
<organism evidence="8 9">
    <name type="scientific">Benzoatithermus flavus</name>
    <dbReference type="NCBI Taxonomy" id="3108223"/>
    <lineage>
        <taxon>Bacteria</taxon>
        <taxon>Pseudomonadati</taxon>
        <taxon>Pseudomonadota</taxon>
        <taxon>Alphaproteobacteria</taxon>
        <taxon>Geminicoccales</taxon>
        <taxon>Geminicoccaceae</taxon>
        <taxon>Benzoatithermus</taxon>
    </lineage>
</organism>
<keyword evidence="5 7" id="KW-0378">Hydrolase</keyword>
<evidence type="ECO:0000256" key="7">
    <source>
        <dbReference type="RuleBase" id="RU364068"/>
    </source>
</evidence>
<proteinExistence type="inferred from homology"/>
<evidence type="ECO:0000256" key="5">
    <source>
        <dbReference type="ARBA" id="ARBA00022801"/>
    </source>
</evidence>
<dbReference type="PROSITE" id="PS00630">
    <property type="entry name" value="IMP_2"/>
    <property type="match status" value="1"/>
</dbReference>
<comment type="catalytic activity">
    <reaction evidence="1 7">
        <text>a myo-inositol phosphate + H2O = myo-inositol + phosphate</text>
        <dbReference type="Rhea" id="RHEA:24056"/>
        <dbReference type="ChEBI" id="CHEBI:15377"/>
        <dbReference type="ChEBI" id="CHEBI:17268"/>
        <dbReference type="ChEBI" id="CHEBI:43474"/>
        <dbReference type="ChEBI" id="CHEBI:84139"/>
        <dbReference type="EC" id="3.1.3.25"/>
    </reaction>
</comment>
<dbReference type="Pfam" id="PF00459">
    <property type="entry name" value="Inositol_P"/>
    <property type="match status" value="1"/>
</dbReference>
<dbReference type="PANTHER" id="PTHR20854">
    <property type="entry name" value="INOSITOL MONOPHOSPHATASE"/>
    <property type="match status" value="1"/>
</dbReference>
<evidence type="ECO:0000256" key="3">
    <source>
        <dbReference type="ARBA" id="ARBA00009759"/>
    </source>
</evidence>
<dbReference type="EC" id="3.1.3.25" evidence="7"/>
<dbReference type="PROSITE" id="PS00629">
    <property type="entry name" value="IMP_1"/>
    <property type="match status" value="1"/>
</dbReference>
<dbReference type="EMBL" id="JBBLZC010000014">
    <property type="protein sequence ID" value="MEK0084368.1"/>
    <property type="molecule type" value="Genomic_DNA"/>
</dbReference>
<dbReference type="SUPFAM" id="SSF56655">
    <property type="entry name" value="Carbohydrate phosphatase"/>
    <property type="match status" value="1"/>
</dbReference>
<accession>A0ABU8XT25</accession>
<comment type="similarity">
    <text evidence="3 7">Belongs to the inositol monophosphatase superfamily.</text>
</comment>
<evidence type="ECO:0000256" key="1">
    <source>
        <dbReference type="ARBA" id="ARBA00001033"/>
    </source>
</evidence>
<dbReference type="Proteomes" id="UP001375743">
    <property type="component" value="Unassembled WGS sequence"/>
</dbReference>
<evidence type="ECO:0000256" key="6">
    <source>
        <dbReference type="ARBA" id="ARBA00022842"/>
    </source>
</evidence>
<evidence type="ECO:0000313" key="9">
    <source>
        <dbReference type="Proteomes" id="UP001375743"/>
    </source>
</evidence>